<dbReference type="Proteomes" id="UP001428290">
    <property type="component" value="Unassembled WGS sequence"/>
</dbReference>
<comment type="caution">
    <text evidence="2">The sequence shown here is derived from an EMBL/GenBank/DDBJ whole genome shotgun (WGS) entry which is preliminary data.</text>
</comment>
<dbReference type="Gene3D" id="1.10.260.40">
    <property type="entry name" value="lambda repressor-like DNA-binding domains"/>
    <property type="match status" value="1"/>
</dbReference>
<accession>A0ABP9X805</accession>
<dbReference type="InterPro" id="IPR001387">
    <property type="entry name" value="Cro/C1-type_HTH"/>
</dbReference>
<dbReference type="CDD" id="cd00093">
    <property type="entry name" value="HTH_XRE"/>
    <property type="match status" value="1"/>
</dbReference>
<feature type="domain" description="HTH cro/C1-type" evidence="1">
    <location>
        <begin position="6"/>
        <end position="61"/>
    </location>
</feature>
<keyword evidence="3" id="KW-1185">Reference proteome</keyword>
<gene>
    <name evidence="2" type="ORF">Hgul01_05329</name>
</gene>
<dbReference type="Pfam" id="PF13443">
    <property type="entry name" value="HTH_26"/>
    <property type="match status" value="1"/>
</dbReference>
<dbReference type="EMBL" id="BAABRU010000056">
    <property type="protein sequence ID" value="GAA5531504.1"/>
    <property type="molecule type" value="Genomic_DNA"/>
</dbReference>
<evidence type="ECO:0000259" key="1">
    <source>
        <dbReference type="PROSITE" id="PS50943"/>
    </source>
</evidence>
<dbReference type="PROSITE" id="PS50943">
    <property type="entry name" value="HTH_CROC1"/>
    <property type="match status" value="1"/>
</dbReference>
<protein>
    <recommendedName>
        <fullName evidence="1">HTH cro/C1-type domain-containing protein</fullName>
    </recommendedName>
</protein>
<proteinExistence type="predicted"/>
<dbReference type="SUPFAM" id="SSF47413">
    <property type="entry name" value="lambda repressor-like DNA-binding domains"/>
    <property type="match status" value="1"/>
</dbReference>
<organism evidence="2 3">
    <name type="scientific">Herpetosiphon gulosus</name>
    <dbReference type="NCBI Taxonomy" id="1973496"/>
    <lineage>
        <taxon>Bacteria</taxon>
        <taxon>Bacillati</taxon>
        <taxon>Chloroflexota</taxon>
        <taxon>Chloroflexia</taxon>
        <taxon>Herpetosiphonales</taxon>
        <taxon>Herpetosiphonaceae</taxon>
        <taxon>Herpetosiphon</taxon>
    </lineage>
</organism>
<name>A0ABP9X805_9CHLR</name>
<evidence type="ECO:0000313" key="2">
    <source>
        <dbReference type="EMBL" id="GAA5531504.1"/>
    </source>
</evidence>
<sequence length="73" mass="8235">MARWRLREIAEPERWTARKLAIATGLAYNTVWGIWTGKSKRADLETLSTLAVVLNVHPRDLIGNGEDTGETEE</sequence>
<reference evidence="2 3" key="1">
    <citation type="submission" date="2024-02" db="EMBL/GenBank/DDBJ databases">
        <title>Herpetosiphon gulosus NBRC 112829.</title>
        <authorList>
            <person name="Ichikawa N."/>
            <person name="Katano-Makiyama Y."/>
            <person name="Hidaka K."/>
        </authorList>
    </citation>
    <scope>NUCLEOTIDE SEQUENCE [LARGE SCALE GENOMIC DNA]</scope>
    <source>
        <strain evidence="2 3">NBRC 112829</strain>
    </source>
</reference>
<evidence type="ECO:0000313" key="3">
    <source>
        <dbReference type="Proteomes" id="UP001428290"/>
    </source>
</evidence>
<dbReference type="InterPro" id="IPR010982">
    <property type="entry name" value="Lambda_DNA-bd_dom_sf"/>
</dbReference>